<dbReference type="EMBL" id="JPMI01000043">
    <property type="protein sequence ID" value="KFA93729.1"/>
    <property type="molecule type" value="Genomic_DNA"/>
</dbReference>
<dbReference type="Proteomes" id="UP000028547">
    <property type="component" value="Unassembled WGS sequence"/>
</dbReference>
<protein>
    <submittedName>
        <fullName evidence="1">Uncharacterized protein</fullName>
    </submittedName>
</protein>
<reference evidence="1 2" key="1">
    <citation type="submission" date="2014-07" db="EMBL/GenBank/DDBJ databases">
        <title>Draft Genome Sequence of Gephyronic Acid Producer, Cystobacter violaceus Strain Cb vi76.</title>
        <authorList>
            <person name="Stevens D.C."/>
            <person name="Young J."/>
            <person name="Carmichael R."/>
            <person name="Tan J."/>
            <person name="Taylor R.E."/>
        </authorList>
    </citation>
    <scope>NUCLEOTIDE SEQUENCE [LARGE SCALE GENOMIC DNA]</scope>
    <source>
        <strain evidence="1 2">Cb vi76</strain>
    </source>
</reference>
<sequence>MLILPRFYSTSTTARLETRARQLGLRLGISYGEGDRCDRYFIVSVNGKKLERMVPLGWTGPEAEQALVQYAKDMHASK</sequence>
<name>A0A084SZ44_9BACT</name>
<evidence type="ECO:0000313" key="2">
    <source>
        <dbReference type="Proteomes" id="UP000028547"/>
    </source>
</evidence>
<gene>
    <name evidence="1" type="ORF">Q664_07480</name>
</gene>
<dbReference type="RefSeq" id="WP_043391428.1">
    <property type="nucleotide sequence ID" value="NZ_JPMI01000043.1"/>
</dbReference>
<proteinExistence type="predicted"/>
<evidence type="ECO:0000313" key="1">
    <source>
        <dbReference type="EMBL" id="KFA93729.1"/>
    </source>
</evidence>
<accession>A0A084SZ44</accession>
<organism evidence="1 2">
    <name type="scientific">Archangium violaceum Cb vi76</name>
    <dbReference type="NCBI Taxonomy" id="1406225"/>
    <lineage>
        <taxon>Bacteria</taxon>
        <taxon>Pseudomonadati</taxon>
        <taxon>Myxococcota</taxon>
        <taxon>Myxococcia</taxon>
        <taxon>Myxococcales</taxon>
        <taxon>Cystobacterineae</taxon>
        <taxon>Archangiaceae</taxon>
        <taxon>Archangium</taxon>
    </lineage>
</organism>
<comment type="caution">
    <text evidence="1">The sequence shown here is derived from an EMBL/GenBank/DDBJ whole genome shotgun (WGS) entry which is preliminary data.</text>
</comment>
<dbReference type="AlphaFoldDB" id="A0A084SZ44"/>